<evidence type="ECO:0000313" key="1">
    <source>
        <dbReference type="EMBL" id="RPB19710.1"/>
    </source>
</evidence>
<dbReference type="Proteomes" id="UP000267821">
    <property type="component" value="Unassembled WGS sequence"/>
</dbReference>
<name>A0A3N4LA03_9PEZI</name>
<organism evidence="1 2">
    <name type="scientific">Terfezia boudieri ATCC MYA-4762</name>
    <dbReference type="NCBI Taxonomy" id="1051890"/>
    <lineage>
        <taxon>Eukaryota</taxon>
        <taxon>Fungi</taxon>
        <taxon>Dikarya</taxon>
        <taxon>Ascomycota</taxon>
        <taxon>Pezizomycotina</taxon>
        <taxon>Pezizomycetes</taxon>
        <taxon>Pezizales</taxon>
        <taxon>Pezizaceae</taxon>
        <taxon>Terfezia</taxon>
    </lineage>
</organism>
<sequence>MPTGTFCRDLVPVPQGTSMYGSSSAAVFLCVGRSHLPPFCNALVGARKYTDFGVLADVSFLLGEGMKAAKAGLKRFGRCTVPIAIITSTGVACWSLTCNHLAI</sequence>
<accession>A0A3N4LA03</accession>
<dbReference type="EMBL" id="ML121585">
    <property type="protein sequence ID" value="RPB19710.1"/>
    <property type="molecule type" value="Genomic_DNA"/>
</dbReference>
<reference evidence="1 2" key="1">
    <citation type="journal article" date="2018" name="Nat. Ecol. Evol.">
        <title>Pezizomycetes genomes reveal the molecular basis of ectomycorrhizal truffle lifestyle.</title>
        <authorList>
            <person name="Murat C."/>
            <person name="Payen T."/>
            <person name="Noel B."/>
            <person name="Kuo A."/>
            <person name="Morin E."/>
            <person name="Chen J."/>
            <person name="Kohler A."/>
            <person name="Krizsan K."/>
            <person name="Balestrini R."/>
            <person name="Da Silva C."/>
            <person name="Montanini B."/>
            <person name="Hainaut M."/>
            <person name="Levati E."/>
            <person name="Barry K.W."/>
            <person name="Belfiori B."/>
            <person name="Cichocki N."/>
            <person name="Clum A."/>
            <person name="Dockter R.B."/>
            <person name="Fauchery L."/>
            <person name="Guy J."/>
            <person name="Iotti M."/>
            <person name="Le Tacon F."/>
            <person name="Lindquist E.A."/>
            <person name="Lipzen A."/>
            <person name="Malagnac F."/>
            <person name="Mello A."/>
            <person name="Molinier V."/>
            <person name="Miyauchi S."/>
            <person name="Poulain J."/>
            <person name="Riccioni C."/>
            <person name="Rubini A."/>
            <person name="Sitrit Y."/>
            <person name="Splivallo R."/>
            <person name="Traeger S."/>
            <person name="Wang M."/>
            <person name="Zifcakova L."/>
            <person name="Wipf D."/>
            <person name="Zambonelli A."/>
            <person name="Paolocci F."/>
            <person name="Nowrousian M."/>
            <person name="Ottonello S."/>
            <person name="Baldrian P."/>
            <person name="Spatafora J.W."/>
            <person name="Henrissat B."/>
            <person name="Nagy L.G."/>
            <person name="Aury J.M."/>
            <person name="Wincker P."/>
            <person name="Grigoriev I.V."/>
            <person name="Bonfante P."/>
            <person name="Martin F.M."/>
        </authorList>
    </citation>
    <scope>NUCLEOTIDE SEQUENCE [LARGE SCALE GENOMIC DNA]</scope>
    <source>
        <strain evidence="1 2">ATCC MYA-4762</strain>
    </source>
</reference>
<keyword evidence="2" id="KW-1185">Reference proteome</keyword>
<gene>
    <name evidence="1" type="ORF">L211DRAFT_594349</name>
</gene>
<protein>
    <submittedName>
        <fullName evidence="1">Uncharacterized protein</fullName>
    </submittedName>
</protein>
<dbReference type="AlphaFoldDB" id="A0A3N4LA03"/>
<proteinExistence type="predicted"/>
<evidence type="ECO:0000313" key="2">
    <source>
        <dbReference type="Proteomes" id="UP000267821"/>
    </source>
</evidence>
<dbReference type="InParanoid" id="A0A3N4LA03"/>